<evidence type="ECO:0000313" key="2">
    <source>
        <dbReference type="Proteomes" id="UP000805193"/>
    </source>
</evidence>
<comment type="caution">
    <text evidence="1">The sequence shown here is derived from an EMBL/GenBank/DDBJ whole genome shotgun (WGS) entry which is preliminary data.</text>
</comment>
<dbReference type="EMBL" id="JABSTQ010009378">
    <property type="protein sequence ID" value="KAG0429812.1"/>
    <property type="molecule type" value="Genomic_DNA"/>
</dbReference>
<feature type="non-terminal residue" evidence="1">
    <location>
        <position position="1"/>
    </location>
</feature>
<gene>
    <name evidence="1" type="ORF">HPB47_023265</name>
</gene>
<accession>A0AC60Q7H7</accession>
<organism evidence="1 2">
    <name type="scientific">Ixodes persulcatus</name>
    <name type="common">Taiga tick</name>
    <dbReference type="NCBI Taxonomy" id="34615"/>
    <lineage>
        <taxon>Eukaryota</taxon>
        <taxon>Metazoa</taxon>
        <taxon>Ecdysozoa</taxon>
        <taxon>Arthropoda</taxon>
        <taxon>Chelicerata</taxon>
        <taxon>Arachnida</taxon>
        <taxon>Acari</taxon>
        <taxon>Parasitiformes</taxon>
        <taxon>Ixodida</taxon>
        <taxon>Ixodoidea</taxon>
        <taxon>Ixodidae</taxon>
        <taxon>Ixodinae</taxon>
        <taxon>Ixodes</taxon>
    </lineage>
</organism>
<evidence type="ECO:0000313" key="1">
    <source>
        <dbReference type="EMBL" id="KAG0429812.1"/>
    </source>
</evidence>
<reference evidence="1 2" key="1">
    <citation type="journal article" date="2020" name="Cell">
        <title>Large-Scale Comparative Analyses of Tick Genomes Elucidate Their Genetic Diversity and Vector Capacities.</title>
        <authorList>
            <consortium name="Tick Genome and Microbiome Consortium (TIGMIC)"/>
            <person name="Jia N."/>
            <person name="Wang J."/>
            <person name="Shi W."/>
            <person name="Du L."/>
            <person name="Sun Y."/>
            <person name="Zhan W."/>
            <person name="Jiang J.F."/>
            <person name="Wang Q."/>
            <person name="Zhang B."/>
            <person name="Ji P."/>
            <person name="Bell-Sakyi L."/>
            <person name="Cui X.M."/>
            <person name="Yuan T.T."/>
            <person name="Jiang B.G."/>
            <person name="Yang W.F."/>
            <person name="Lam T.T."/>
            <person name="Chang Q.C."/>
            <person name="Ding S.J."/>
            <person name="Wang X.J."/>
            <person name="Zhu J.G."/>
            <person name="Ruan X.D."/>
            <person name="Zhao L."/>
            <person name="Wei J.T."/>
            <person name="Ye R.Z."/>
            <person name="Que T.C."/>
            <person name="Du C.H."/>
            <person name="Zhou Y.H."/>
            <person name="Cheng J.X."/>
            <person name="Dai P.F."/>
            <person name="Guo W.B."/>
            <person name="Han X.H."/>
            <person name="Huang E.J."/>
            <person name="Li L.F."/>
            <person name="Wei W."/>
            <person name="Gao Y.C."/>
            <person name="Liu J.Z."/>
            <person name="Shao H.Z."/>
            <person name="Wang X."/>
            <person name="Wang C.C."/>
            <person name="Yang T.C."/>
            <person name="Huo Q.B."/>
            <person name="Li W."/>
            <person name="Chen H.Y."/>
            <person name="Chen S.E."/>
            <person name="Zhou L.G."/>
            <person name="Ni X.B."/>
            <person name="Tian J.H."/>
            <person name="Sheng Y."/>
            <person name="Liu T."/>
            <person name="Pan Y.S."/>
            <person name="Xia L.Y."/>
            <person name="Li J."/>
            <person name="Zhao F."/>
            <person name="Cao W.C."/>
        </authorList>
    </citation>
    <scope>NUCLEOTIDE SEQUENCE [LARGE SCALE GENOMIC DNA]</scope>
    <source>
        <strain evidence="1">Iper-2018</strain>
    </source>
</reference>
<keyword evidence="2" id="KW-1185">Reference proteome</keyword>
<feature type="non-terminal residue" evidence="1">
    <location>
        <position position="776"/>
    </location>
</feature>
<dbReference type="Proteomes" id="UP000805193">
    <property type="component" value="Unassembled WGS sequence"/>
</dbReference>
<sequence>KPKPTASIPAYLEAPRLTRGRPRRSPGATFTCYRTPLPREMREEKAEEVAGREAPVSNLPRRPRPRASRMHGSYRRDVDSLTSPGARPEPAMPPTSQSPAHVTNGRPTVFTVSGNLPEERRPERPASKKRWTTAIITGSVILAVVVLASAVIGALFSLGFVTIPSDDPKSEHLADDGNTSKTCQTPQCTNVSSALQQTLTGMYDPCDNFYKYVCSGWKAAPSSKVTSVFGQHQTNLTASVVQALKDTKVPAENQSPYQKAAGLFQSCLSILNADNSDTDARKSILEFLRARKAPFVIYSDVDPAALMLDFTLNYGLSVLFDLNVDEAHTISGSRYLKLHMRSSLCRRQKASTEQVMEHLSWLGIENEQEKHNMTTIITTVNEFLIKLCQKVVEDKGQLEMPIFLLRTFEKVVMHASGDLWNSYMRGLTEGALPGEHYVAFPGNYVNRFLRTVFDKLERDHLRLWMSWDVSIQLRQMVVHSAPGSFKINSLQGQWEQRCLKHTFEVLQYAAYSVYLHTAVTNKTVSNARAMVEKITDSIGRRIEKSSWLEDTTKKVALKKFTKMERIVGYPEPAESAQTLQEYYANLKDVGPSFIENWLQASHVSARKVLDRLAENPPVIKVNTDMSLVNALYQPMLNTMLVPAALLTPPFFGTIPAIDFGSVGHLAAHEMMHAFDVNSRKRDDNLISRDWWSPRSVEEYNKRVLCLRNSAKGGGAAPDLSEPDDVKDSEMMSDVLGLPGLLDAYAAETSLPESLLHLGGLERYTSDQLFFVSFCYK</sequence>
<proteinExistence type="predicted"/>
<protein>
    <submittedName>
        <fullName evidence="1">Uncharacterized protein</fullName>
    </submittedName>
</protein>
<name>A0AC60Q7H7_IXOPE</name>